<keyword evidence="7 9" id="KW-0520">NAD</keyword>
<keyword evidence="5 9" id="KW-0220">Diaminopimelate biosynthesis</keyword>
<feature type="binding site" evidence="9">
    <location>
        <begin position="98"/>
        <end position="101"/>
    </location>
    <ligand>
        <name>NAD(+)</name>
        <dbReference type="ChEBI" id="CHEBI:57540"/>
    </ligand>
</feature>
<evidence type="ECO:0000256" key="9">
    <source>
        <dbReference type="HAMAP-Rule" id="MF_00102"/>
    </source>
</evidence>
<evidence type="ECO:0000313" key="14">
    <source>
        <dbReference type="Proteomes" id="UP000194933"/>
    </source>
</evidence>
<organism evidence="13 14">
    <name type="scientific">Candidatus Enterococcus wittei</name>
    <dbReference type="NCBI Taxonomy" id="1987383"/>
    <lineage>
        <taxon>Bacteria</taxon>
        <taxon>Bacillati</taxon>
        <taxon>Bacillota</taxon>
        <taxon>Bacilli</taxon>
        <taxon>Lactobacillales</taxon>
        <taxon>Enterococcaceae</taxon>
        <taxon>Enterococcus</taxon>
    </lineage>
</organism>
<dbReference type="HAMAP" id="MF_00102">
    <property type="entry name" value="DapB"/>
    <property type="match status" value="1"/>
</dbReference>
<evidence type="ECO:0000256" key="10">
    <source>
        <dbReference type="NCBIfam" id="TIGR00036"/>
    </source>
</evidence>
<feature type="binding site" evidence="9">
    <location>
        <position position="131"/>
    </location>
    <ligand>
        <name>(S)-2,3,4,5-tetrahydrodipicolinate</name>
        <dbReference type="ChEBI" id="CHEBI:16845"/>
    </ligand>
</feature>
<dbReference type="Pfam" id="PF01113">
    <property type="entry name" value="DapB_N"/>
    <property type="match status" value="1"/>
</dbReference>
<comment type="caution">
    <text evidence="13">The sequence shown here is derived from an EMBL/GenBank/DDBJ whole genome shotgun (WGS) entry which is preliminary data.</text>
</comment>
<dbReference type="AlphaFoldDB" id="A0A242K1Z4"/>
<comment type="pathway">
    <text evidence="9">Amino-acid biosynthesis; L-lysine biosynthesis via DAP pathway; (S)-tetrahydrodipicolinate from L-aspartate: step 4/4.</text>
</comment>
<proteinExistence type="inferred from homology"/>
<evidence type="ECO:0000259" key="12">
    <source>
        <dbReference type="Pfam" id="PF05173"/>
    </source>
</evidence>
<evidence type="ECO:0000259" key="11">
    <source>
        <dbReference type="Pfam" id="PF01113"/>
    </source>
</evidence>
<dbReference type="NCBIfam" id="TIGR00036">
    <property type="entry name" value="dapB"/>
    <property type="match status" value="1"/>
</dbReference>
<feature type="domain" description="Dihydrodipicolinate reductase N-terminal" evidence="11">
    <location>
        <begin position="1"/>
        <end position="101"/>
    </location>
</feature>
<dbReference type="GO" id="GO:0009089">
    <property type="term" value="P:lysine biosynthetic process via diaminopimelate"/>
    <property type="evidence" value="ECO:0007669"/>
    <property type="project" value="UniProtKB-UniRule"/>
</dbReference>
<gene>
    <name evidence="9" type="primary">dapB</name>
    <name evidence="13" type="ORF">A5844_001429</name>
</gene>
<keyword evidence="8 9" id="KW-0457">Lysine biosynthesis</keyword>
<dbReference type="InterPro" id="IPR023940">
    <property type="entry name" value="DHDPR_bac"/>
</dbReference>
<dbReference type="Gene3D" id="3.40.50.720">
    <property type="entry name" value="NAD(P)-binding Rossmann-like Domain"/>
    <property type="match status" value="1"/>
</dbReference>
<dbReference type="FunFam" id="3.30.360.10:FF:000009">
    <property type="entry name" value="4-hydroxy-tetrahydrodipicolinate reductase"/>
    <property type="match status" value="1"/>
</dbReference>
<name>A0A242K1Z4_9ENTE</name>
<keyword evidence="2 9" id="KW-0963">Cytoplasm</keyword>
<dbReference type="UniPathway" id="UPA00034">
    <property type="reaction ID" value="UER00018"/>
</dbReference>
<evidence type="ECO:0000256" key="5">
    <source>
        <dbReference type="ARBA" id="ARBA00022915"/>
    </source>
</evidence>
<dbReference type="SUPFAM" id="SSF51735">
    <property type="entry name" value="NAD(P)-binding Rossmann-fold domains"/>
    <property type="match status" value="1"/>
</dbReference>
<dbReference type="Pfam" id="PF05173">
    <property type="entry name" value="DapB_C"/>
    <property type="match status" value="1"/>
</dbReference>
<feature type="domain" description="Dihydrodipicolinate reductase C-terminal" evidence="12">
    <location>
        <begin position="104"/>
        <end position="232"/>
    </location>
</feature>
<evidence type="ECO:0000256" key="1">
    <source>
        <dbReference type="ARBA" id="ARBA00006642"/>
    </source>
</evidence>
<dbReference type="EC" id="1.17.1.8" evidence="9 10"/>
<dbReference type="InterPro" id="IPR036291">
    <property type="entry name" value="NAD(P)-bd_dom_sf"/>
</dbReference>
<evidence type="ECO:0000313" key="13">
    <source>
        <dbReference type="EMBL" id="OTP11294.1"/>
    </source>
</evidence>
<dbReference type="STRING" id="1987383.A5844_001429"/>
<dbReference type="PANTHER" id="PTHR20836">
    <property type="entry name" value="DIHYDRODIPICOLINATE REDUCTASE"/>
    <property type="match status" value="1"/>
</dbReference>
<dbReference type="InterPro" id="IPR000846">
    <property type="entry name" value="DapB_N"/>
</dbReference>
<comment type="caution">
    <text evidence="9">Lacks conserved residue(s) required for the propagation of feature annotation.</text>
</comment>
<evidence type="ECO:0000256" key="8">
    <source>
        <dbReference type="ARBA" id="ARBA00023154"/>
    </source>
</evidence>
<comment type="subunit">
    <text evidence="9">Homotetramer.</text>
</comment>
<dbReference type="EMBL" id="NGMO01000002">
    <property type="protein sequence ID" value="OTP11294.1"/>
    <property type="molecule type" value="Genomic_DNA"/>
</dbReference>
<dbReference type="GO" id="GO:0051287">
    <property type="term" value="F:NAD binding"/>
    <property type="evidence" value="ECO:0007669"/>
    <property type="project" value="UniProtKB-UniRule"/>
</dbReference>
<dbReference type="CDD" id="cd02274">
    <property type="entry name" value="DHDPR_N"/>
    <property type="match status" value="1"/>
</dbReference>
<reference evidence="13 14" key="1">
    <citation type="submission" date="2017-05" db="EMBL/GenBank/DDBJ databases">
        <title>The Genome Sequence of Enterococcus sp. 10A9_DIV0425.</title>
        <authorList>
            <consortium name="The Broad Institute Genomics Platform"/>
            <consortium name="The Broad Institute Genomic Center for Infectious Diseases"/>
            <person name="Earl A."/>
            <person name="Manson A."/>
            <person name="Schwartman J."/>
            <person name="Gilmore M."/>
            <person name="Abouelleil A."/>
            <person name="Cao P."/>
            <person name="Chapman S."/>
            <person name="Cusick C."/>
            <person name="Shea T."/>
            <person name="Young S."/>
            <person name="Neafsey D."/>
            <person name="Nusbaum C."/>
            <person name="Birren B."/>
        </authorList>
    </citation>
    <scope>NUCLEOTIDE SEQUENCE [LARGE SCALE GENOMIC DNA]</scope>
    <source>
        <strain evidence="13 14">10A9_DIV0425</strain>
    </source>
</reference>
<sequence length="240" mass="26634">MNIGIIGNGKMGQRIAEIVKEQGDSPLQVIHSLRGLQSIDFAESPEILIDFSHPDNLEKVLAYSQETHVPLVSGTTGYSQAQLAHLKKAAQTIPVLYSANFSLGIMVMNRLIKQAAMDLASWQIEVMEKHHDQKKDAPSGTAKYLVETLQSVQNLTPVYQWTDKERQANEIGVHSIRAGSFPGEHEVLFAGNDEVLSIKHEAFSNRIFAQGAIQASYWLKEQPPGFYHLEDLFAPKGGKQ</sequence>
<evidence type="ECO:0000256" key="6">
    <source>
        <dbReference type="ARBA" id="ARBA00023002"/>
    </source>
</evidence>
<feature type="active site" description="Proton donor" evidence="9">
    <location>
        <position position="134"/>
    </location>
</feature>
<dbReference type="SUPFAM" id="SSF55347">
    <property type="entry name" value="Glyceraldehyde-3-phosphate dehydrogenase-like, C-terminal domain"/>
    <property type="match status" value="1"/>
</dbReference>
<dbReference type="GO" id="GO:0019877">
    <property type="term" value="P:diaminopimelate biosynthetic process"/>
    <property type="evidence" value="ECO:0007669"/>
    <property type="project" value="UniProtKB-UniRule"/>
</dbReference>
<dbReference type="Proteomes" id="UP000194933">
    <property type="component" value="Unassembled WGS sequence"/>
</dbReference>
<dbReference type="InterPro" id="IPR022664">
    <property type="entry name" value="DapB_N_CS"/>
</dbReference>
<dbReference type="PROSITE" id="PS01298">
    <property type="entry name" value="DAPB"/>
    <property type="match status" value="1"/>
</dbReference>
<comment type="catalytic activity">
    <reaction evidence="9">
        <text>(S)-2,3,4,5-tetrahydrodipicolinate + NADP(+) + H2O = (2S,4S)-4-hydroxy-2,3,4,5-tetrahydrodipicolinate + NADPH + H(+)</text>
        <dbReference type="Rhea" id="RHEA:35331"/>
        <dbReference type="ChEBI" id="CHEBI:15377"/>
        <dbReference type="ChEBI" id="CHEBI:15378"/>
        <dbReference type="ChEBI" id="CHEBI:16845"/>
        <dbReference type="ChEBI" id="CHEBI:57783"/>
        <dbReference type="ChEBI" id="CHEBI:58349"/>
        <dbReference type="ChEBI" id="CHEBI:67139"/>
        <dbReference type="EC" id="1.17.1.8"/>
    </reaction>
</comment>
<comment type="function">
    <text evidence="9">Catalyzes the conversion of 4-hydroxy-tetrahydrodipicolinate (HTPA) to tetrahydrodipicolinate.</text>
</comment>
<keyword evidence="4 9" id="KW-0521">NADP</keyword>
<keyword evidence="3 9" id="KW-0028">Amino-acid biosynthesis</keyword>
<dbReference type="Gene3D" id="3.30.360.10">
    <property type="entry name" value="Dihydrodipicolinate Reductase, domain 2"/>
    <property type="match status" value="1"/>
</dbReference>
<dbReference type="GO" id="GO:0050661">
    <property type="term" value="F:NADP binding"/>
    <property type="evidence" value="ECO:0007669"/>
    <property type="project" value="UniProtKB-UniRule"/>
</dbReference>
<comment type="similarity">
    <text evidence="1 9">Belongs to the DapB family.</text>
</comment>
<evidence type="ECO:0000256" key="4">
    <source>
        <dbReference type="ARBA" id="ARBA00022857"/>
    </source>
</evidence>
<dbReference type="PIRSF" id="PIRSF000161">
    <property type="entry name" value="DHPR"/>
    <property type="match status" value="1"/>
</dbReference>
<evidence type="ECO:0000256" key="7">
    <source>
        <dbReference type="ARBA" id="ARBA00023027"/>
    </source>
</evidence>
<keyword evidence="6 9" id="KW-0560">Oxidoreductase</keyword>
<dbReference type="InterPro" id="IPR022663">
    <property type="entry name" value="DapB_C"/>
</dbReference>
<feature type="active site" description="Proton donor/acceptor" evidence="9">
    <location>
        <position position="130"/>
    </location>
</feature>
<dbReference type="GO" id="GO:0016726">
    <property type="term" value="F:oxidoreductase activity, acting on CH or CH2 groups, NAD or NADP as acceptor"/>
    <property type="evidence" value="ECO:0007669"/>
    <property type="project" value="UniProtKB-UniRule"/>
</dbReference>
<protein>
    <recommendedName>
        <fullName evidence="9 10">4-hydroxy-tetrahydrodipicolinate reductase</fullName>
        <shortName evidence="9">HTPA reductase</shortName>
        <ecNumber evidence="9 10">1.17.1.8</ecNumber>
    </recommendedName>
</protein>
<accession>A0A242K1Z4</accession>
<evidence type="ECO:0000256" key="2">
    <source>
        <dbReference type="ARBA" id="ARBA00022490"/>
    </source>
</evidence>
<dbReference type="GO" id="GO:0005829">
    <property type="term" value="C:cytosol"/>
    <property type="evidence" value="ECO:0007669"/>
    <property type="project" value="TreeGrafter"/>
</dbReference>
<dbReference type="PANTHER" id="PTHR20836:SF7">
    <property type="entry name" value="4-HYDROXY-TETRAHYDRODIPICOLINATE REDUCTASE"/>
    <property type="match status" value="1"/>
</dbReference>
<comment type="subcellular location">
    <subcellularLocation>
        <location evidence="9">Cytoplasm</location>
    </subcellularLocation>
</comment>
<dbReference type="RefSeq" id="WP_086284524.1">
    <property type="nucleotide sequence ID" value="NZ_NGMO01000002.1"/>
</dbReference>
<comment type="caution">
    <text evidence="9">Was originally thought to be a dihydrodipicolinate reductase (DHDPR), catalyzing the conversion of dihydrodipicolinate to tetrahydrodipicolinate. However, it was shown in E.coli that the substrate of the enzymatic reaction is not dihydrodipicolinate (DHDP) but in fact (2S,4S)-4-hydroxy-2,3,4,5-tetrahydrodipicolinic acid (HTPA), the product released by the DapA-catalyzed reaction.</text>
</comment>
<feature type="binding site" evidence="9">
    <location>
        <position position="34"/>
    </location>
    <ligand>
        <name>NADP(+)</name>
        <dbReference type="ChEBI" id="CHEBI:58349"/>
    </ligand>
</feature>
<keyword evidence="14" id="KW-1185">Reference proteome</keyword>
<comment type="catalytic activity">
    <reaction evidence="9">
        <text>(S)-2,3,4,5-tetrahydrodipicolinate + NAD(+) + H2O = (2S,4S)-4-hydroxy-2,3,4,5-tetrahydrodipicolinate + NADH + H(+)</text>
        <dbReference type="Rhea" id="RHEA:35323"/>
        <dbReference type="ChEBI" id="CHEBI:15377"/>
        <dbReference type="ChEBI" id="CHEBI:15378"/>
        <dbReference type="ChEBI" id="CHEBI:16845"/>
        <dbReference type="ChEBI" id="CHEBI:57540"/>
        <dbReference type="ChEBI" id="CHEBI:57945"/>
        <dbReference type="ChEBI" id="CHEBI:67139"/>
        <dbReference type="EC" id="1.17.1.8"/>
    </reaction>
</comment>
<feature type="binding site" evidence="9">
    <location>
        <begin position="74"/>
        <end position="76"/>
    </location>
    <ligand>
        <name>NAD(+)</name>
        <dbReference type="ChEBI" id="CHEBI:57540"/>
    </ligand>
</feature>
<evidence type="ECO:0000256" key="3">
    <source>
        <dbReference type="ARBA" id="ARBA00022605"/>
    </source>
</evidence>
<feature type="binding site" evidence="9">
    <location>
        <begin position="140"/>
        <end position="141"/>
    </location>
    <ligand>
        <name>(S)-2,3,4,5-tetrahydrodipicolinate</name>
        <dbReference type="ChEBI" id="CHEBI:16845"/>
    </ligand>
</feature>
<dbReference type="GO" id="GO:0008839">
    <property type="term" value="F:4-hydroxy-tetrahydrodipicolinate reductase"/>
    <property type="evidence" value="ECO:0007669"/>
    <property type="project" value="UniProtKB-UniRule"/>
</dbReference>